<dbReference type="Proteomes" id="UP001501138">
    <property type="component" value="Unassembled WGS sequence"/>
</dbReference>
<reference evidence="2 3" key="1">
    <citation type="journal article" date="2019" name="Int. J. Syst. Evol. Microbiol.">
        <title>The Global Catalogue of Microorganisms (GCM) 10K type strain sequencing project: providing services to taxonomists for standard genome sequencing and annotation.</title>
        <authorList>
            <consortium name="The Broad Institute Genomics Platform"/>
            <consortium name="The Broad Institute Genome Sequencing Center for Infectious Disease"/>
            <person name="Wu L."/>
            <person name="Ma J."/>
        </authorList>
    </citation>
    <scope>NUCLEOTIDE SEQUENCE [LARGE SCALE GENOMIC DNA]</scope>
    <source>
        <strain evidence="2 3">JCM 15589</strain>
    </source>
</reference>
<organism evidence="2 3">
    <name type="scientific">Isoptericola hypogeus</name>
    <dbReference type="NCBI Taxonomy" id="300179"/>
    <lineage>
        <taxon>Bacteria</taxon>
        <taxon>Bacillati</taxon>
        <taxon>Actinomycetota</taxon>
        <taxon>Actinomycetes</taxon>
        <taxon>Micrococcales</taxon>
        <taxon>Promicromonosporaceae</taxon>
        <taxon>Isoptericola</taxon>
    </lineage>
</organism>
<dbReference type="PANTHER" id="PTHR43031">
    <property type="entry name" value="FAD-DEPENDENT OXIDOREDUCTASE"/>
    <property type="match status" value="1"/>
</dbReference>
<dbReference type="PANTHER" id="PTHR43031:SF1">
    <property type="entry name" value="PYRIDINE NUCLEOTIDE-DISULPHIDE OXIDOREDUCTASE"/>
    <property type="match status" value="1"/>
</dbReference>
<evidence type="ECO:0000313" key="2">
    <source>
        <dbReference type="EMBL" id="GAA1720930.1"/>
    </source>
</evidence>
<protein>
    <submittedName>
        <fullName evidence="2">Rhodanese-like domain-containing protein</fullName>
    </submittedName>
</protein>
<dbReference type="Pfam" id="PF00581">
    <property type="entry name" value="Rhodanese"/>
    <property type="match status" value="1"/>
</dbReference>
<dbReference type="SMART" id="SM00450">
    <property type="entry name" value="RHOD"/>
    <property type="match status" value="1"/>
</dbReference>
<keyword evidence="3" id="KW-1185">Reference proteome</keyword>
<proteinExistence type="predicted"/>
<dbReference type="InterPro" id="IPR036873">
    <property type="entry name" value="Rhodanese-like_dom_sf"/>
</dbReference>
<feature type="domain" description="Rhodanese" evidence="1">
    <location>
        <begin position="25"/>
        <end position="113"/>
    </location>
</feature>
<dbReference type="InterPro" id="IPR050229">
    <property type="entry name" value="GlpE_sulfurtransferase"/>
</dbReference>
<evidence type="ECO:0000259" key="1">
    <source>
        <dbReference type="PROSITE" id="PS50206"/>
    </source>
</evidence>
<dbReference type="InterPro" id="IPR001763">
    <property type="entry name" value="Rhodanese-like_dom"/>
</dbReference>
<comment type="caution">
    <text evidence="2">The sequence shown here is derived from an EMBL/GenBank/DDBJ whole genome shotgun (WGS) entry which is preliminary data.</text>
</comment>
<evidence type="ECO:0000313" key="3">
    <source>
        <dbReference type="Proteomes" id="UP001501138"/>
    </source>
</evidence>
<dbReference type="CDD" id="cd00158">
    <property type="entry name" value="RHOD"/>
    <property type="match status" value="1"/>
</dbReference>
<dbReference type="Gene3D" id="3.40.250.10">
    <property type="entry name" value="Rhodanese-like domain"/>
    <property type="match status" value="1"/>
</dbReference>
<dbReference type="EMBL" id="BAAAPM010000003">
    <property type="protein sequence ID" value="GAA1720930.1"/>
    <property type="molecule type" value="Genomic_DNA"/>
</dbReference>
<accession>A0ABN2J9V1</accession>
<dbReference type="SUPFAM" id="SSF52821">
    <property type="entry name" value="Rhodanese/Cell cycle control phosphatase"/>
    <property type="match status" value="1"/>
</dbReference>
<gene>
    <name evidence="2" type="ORF">GCM10009809_15710</name>
</gene>
<dbReference type="PROSITE" id="PS50206">
    <property type="entry name" value="RHODANESE_3"/>
    <property type="match status" value="1"/>
</dbReference>
<name>A0ABN2J9V1_9MICO</name>
<sequence>MGMFPDMQPDVPTLDVLDLDPAAPLPDGATLLDVREQDEWDAGHAPGAVHIPLGELSVRYGELDAGAPVFVVCRTGGRSAQATRFLVEGVGYDAVNLDGGMVAWARRGLPVEA</sequence>